<evidence type="ECO:0000256" key="1">
    <source>
        <dbReference type="ARBA" id="ARBA00004651"/>
    </source>
</evidence>
<feature type="transmembrane region" description="Helical" evidence="8">
    <location>
        <begin position="255"/>
        <end position="281"/>
    </location>
</feature>
<dbReference type="Gene3D" id="1.10.3470.10">
    <property type="entry name" value="ABC transporter involved in vitamin B12 uptake, BtuC"/>
    <property type="match status" value="1"/>
</dbReference>
<comment type="subcellular location">
    <subcellularLocation>
        <location evidence="1">Cell membrane</location>
        <topology evidence="1">Multi-pass membrane protein</topology>
    </subcellularLocation>
</comment>
<gene>
    <name evidence="9" type="ORF">WDU99_15865</name>
</gene>
<dbReference type="RefSeq" id="WP_337333437.1">
    <property type="nucleotide sequence ID" value="NZ_JBBDGM010000018.1"/>
</dbReference>
<evidence type="ECO:0000256" key="4">
    <source>
        <dbReference type="ARBA" id="ARBA00022475"/>
    </source>
</evidence>
<name>A0ABU8LGK4_9MICO</name>
<feature type="transmembrane region" description="Helical" evidence="8">
    <location>
        <begin position="77"/>
        <end position="94"/>
    </location>
</feature>
<evidence type="ECO:0000256" key="7">
    <source>
        <dbReference type="ARBA" id="ARBA00023136"/>
    </source>
</evidence>
<dbReference type="PANTHER" id="PTHR30472:SF1">
    <property type="entry name" value="FE(3+) DICITRATE TRANSPORT SYSTEM PERMEASE PROTEIN FECC-RELATED"/>
    <property type="match status" value="1"/>
</dbReference>
<keyword evidence="7 8" id="KW-0472">Membrane</keyword>
<keyword evidence="3" id="KW-0813">Transport</keyword>
<feature type="transmembrane region" description="Helical" evidence="8">
    <location>
        <begin position="106"/>
        <end position="125"/>
    </location>
</feature>
<protein>
    <submittedName>
        <fullName evidence="9">Iron ABC transporter permease</fullName>
    </submittedName>
</protein>
<accession>A0ABU8LGK4</accession>
<reference evidence="9 10" key="1">
    <citation type="submission" date="2024-02" db="EMBL/GenBank/DDBJ databases">
        <authorList>
            <person name="Saticioglu I.B."/>
        </authorList>
    </citation>
    <scope>NUCLEOTIDE SEQUENCE [LARGE SCALE GENOMIC DNA]</scope>
    <source>
        <strain evidence="9 10">Mu-80</strain>
    </source>
</reference>
<dbReference type="EMBL" id="JBBDGM010000018">
    <property type="protein sequence ID" value="MEJ1089792.1"/>
    <property type="molecule type" value="Genomic_DNA"/>
</dbReference>
<feature type="transmembrane region" description="Helical" evidence="8">
    <location>
        <begin position="293"/>
        <end position="316"/>
    </location>
</feature>
<dbReference type="Proteomes" id="UP001371224">
    <property type="component" value="Unassembled WGS sequence"/>
</dbReference>
<feature type="transmembrane region" description="Helical" evidence="8">
    <location>
        <begin position="132"/>
        <end position="152"/>
    </location>
</feature>
<evidence type="ECO:0000256" key="6">
    <source>
        <dbReference type="ARBA" id="ARBA00022989"/>
    </source>
</evidence>
<dbReference type="SUPFAM" id="SSF81345">
    <property type="entry name" value="ABC transporter involved in vitamin B12 uptake, BtuC"/>
    <property type="match status" value="1"/>
</dbReference>
<dbReference type="PANTHER" id="PTHR30472">
    <property type="entry name" value="FERRIC ENTEROBACTIN TRANSPORT SYSTEM PERMEASE PROTEIN"/>
    <property type="match status" value="1"/>
</dbReference>
<evidence type="ECO:0000256" key="8">
    <source>
        <dbReference type="SAM" id="Phobius"/>
    </source>
</evidence>
<evidence type="ECO:0000256" key="3">
    <source>
        <dbReference type="ARBA" id="ARBA00022448"/>
    </source>
</evidence>
<feature type="transmembrane region" description="Helical" evidence="8">
    <location>
        <begin position="164"/>
        <end position="184"/>
    </location>
</feature>
<keyword evidence="4" id="KW-1003">Cell membrane</keyword>
<feature type="transmembrane region" description="Helical" evidence="8">
    <location>
        <begin position="322"/>
        <end position="340"/>
    </location>
</feature>
<dbReference type="Pfam" id="PF01032">
    <property type="entry name" value="FecCD"/>
    <property type="match status" value="1"/>
</dbReference>
<comment type="similarity">
    <text evidence="2">Belongs to the binding-protein-dependent transport system permease family. FecCD subfamily.</text>
</comment>
<proteinExistence type="inferred from homology"/>
<evidence type="ECO:0000256" key="5">
    <source>
        <dbReference type="ARBA" id="ARBA00022692"/>
    </source>
</evidence>
<keyword evidence="10" id="KW-1185">Reference proteome</keyword>
<sequence>MTVTAAPPTTSGAADLRRPALVRIGWLLVGIVALALLCVLSVAFGSRAVTIDDILAALSGHSETISQAAVTKRIPRTVLAILVGAALALSGATMQAVTRNPIADPGILGVTNGASLAIVLGIAFVGITQPIAYMAFAIAGAAVAAVFVYMVGSLGRGGATPLKLALAGAATSAAFASLISAIMLPRVDILGSFQAWQVGGVGGADWSRMAASLPVLAVGALICLASARGMNSLALGDDMAAGLGENVARTRMLSALGAVILAGVATALAGPIGFVGLVVPHMCRMLIGTDHRWLLPFSALAGAALLIASDVIGRVISPTEEIQVGIVTAVIGAPLFIWIVRRQKVREL</sequence>
<feature type="transmembrane region" description="Helical" evidence="8">
    <location>
        <begin position="20"/>
        <end position="44"/>
    </location>
</feature>
<keyword evidence="5 8" id="KW-0812">Transmembrane</keyword>
<evidence type="ECO:0000313" key="10">
    <source>
        <dbReference type="Proteomes" id="UP001371224"/>
    </source>
</evidence>
<dbReference type="CDD" id="cd06550">
    <property type="entry name" value="TM_ABC_iron-siderophores_like"/>
    <property type="match status" value="1"/>
</dbReference>
<dbReference type="InterPro" id="IPR000522">
    <property type="entry name" value="ABC_transptr_permease_BtuC"/>
</dbReference>
<organism evidence="9 10">
    <name type="scientific">Microbacterium bandirmense</name>
    <dbReference type="NCBI Taxonomy" id="3122050"/>
    <lineage>
        <taxon>Bacteria</taxon>
        <taxon>Bacillati</taxon>
        <taxon>Actinomycetota</taxon>
        <taxon>Actinomycetes</taxon>
        <taxon>Micrococcales</taxon>
        <taxon>Microbacteriaceae</taxon>
        <taxon>Microbacterium</taxon>
    </lineage>
</organism>
<dbReference type="InterPro" id="IPR037294">
    <property type="entry name" value="ABC_BtuC-like"/>
</dbReference>
<comment type="caution">
    <text evidence="9">The sequence shown here is derived from an EMBL/GenBank/DDBJ whole genome shotgun (WGS) entry which is preliminary data.</text>
</comment>
<evidence type="ECO:0000256" key="2">
    <source>
        <dbReference type="ARBA" id="ARBA00007935"/>
    </source>
</evidence>
<evidence type="ECO:0000313" key="9">
    <source>
        <dbReference type="EMBL" id="MEJ1089792.1"/>
    </source>
</evidence>
<keyword evidence="6 8" id="KW-1133">Transmembrane helix</keyword>